<keyword evidence="3" id="KW-0255">Endonuclease</keyword>
<sequence length="234" mass="26930">MKAVVYALHSGDYRFRYVGYTTKTADRRRKEHMYAAYESNDPVHRWIRKNKWVVSVVVLEEIDGSIDDIFATERKWIAVLDTYRNGLNCTEGGGGMLGFTHSEKTRRKIGEASAATPRTEVWRSRIAASHAGLKHSEKSREKMRLAWERRRLVPMSEETKRRISEGTKGRVKSIEERQKLSAAHKGKSKSPEHVANLMRSRNKRWKCAECTLESTANNLGYHQSKSGHKGRIEL</sequence>
<evidence type="ECO:0000259" key="2">
    <source>
        <dbReference type="SMART" id="SM00496"/>
    </source>
</evidence>
<feature type="region of interest" description="Disordered" evidence="1">
    <location>
        <begin position="158"/>
        <end position="193"/>
    </location>
</feature>
<dbReference type="Proteomes" id="UP000297070">
    <property type="component" value="Segment"/>
</dbReference>
<keyword evidence="3" id="KW-0378">Hydrolase</keyword>
<feature type="domain" description="Nuclease associated modular" evidence="2">
    <location>
        <begin position="97"/>
        <end position="113"/>
    </location>
</feature>
<evidence type="ECO:0000256" key="1">
    <source>
        <dbReference type="SAM" id="MobiDB-lite"/>
    </source>
</evidence>
<feature type="domain" description="Nuclease associated modular" evidence="2">
    <location>
        <begin position="131"/>
        <end position="147"/>
    </location>
</feature>
<evidence type="ECO:0000313" key="4">
    <source>
        <dbReference type="Proteomes" id="UP000297070"/>
    </source>
</evidence>
<name>A0A4D6E490_9CAUD</name>
<dbReference type="InterPro" id="IPR003611">
    <property type="entry name" value="NUMOD3"/>
</dbReference>
<dbReference type="GO" id="GO:0003677">
    <property type="term" value="F:DNA binding"/>
    <property type="evidence" value="ECO:0007669"/>
    <property type="project" value="InterPro"/>
</dbReference>
<dbReference type="Pfam" id="PF07460">
    <property type="entry name" value="NUMOD3"/>
    <property type="match status" value="2"/>
</dbReference>
<protein>
    <submittedName>
        <fullName evidence="3">G-I-Y Y-I-G endonuclease</fullName>
    </submittedName>
</protein>
<dbReference type="KEGG" id="vg:55013023"/>
<gene>
    <name evidence="3" type="primary">187</name>
    <name evidence="3" type="ORF">SEA_GODONK_187</name>
</gene>
<dbReference type="EMBL" id="MK620899">
    <property type="protein sequence ID" value="QBZ72775.1"/>
    <property type="molecule type" value="Genomic_DNA"/>
</dbReference>
<dbReference type="RefSeq" id="YP_009821540.1">
    <property type="nucleotide sequence ID" value="NC_048176.1"/>
</dbReference>
<dbReference type="InterPro" id="IPR035901">
    <property type="entry name" value="GIY-YIG_endonuc_sf"/>
</dbReference>
<reference evidence="3 4" key="1">
    <citation type="submission" date="2019-03" db="EMBL/GenBank/DDBJ databases">
        <authorList>
            <person name="Douthitt C."/>
            <person name="D'Elia T."/>
            <person name="Bockoras C."/>
            <person name="Boss C."/>
            <person name="Clemons M."/>
            <person name="Green W."/>
            <person name="Harel H."/>
            <person name="Larralde J."/>
            <person name="Lopez M."/>
            <person name="Magana D."/>
            <person name="Miguel M."/>
            <person name="Muschweck L."/>
            <person name="Olivos K."/>
            <person name="Racette D."/>
            <person name="Reynolds M."/>
            <person name="Ru Y."/>
            <person name="Santana M."/>
            <person name="Simon R."/>
            <person name="Smotrilla K."/>
            <person name="Sufficool B."/>
            <person name="Tamayo B."/>
            <person name="Tirado E."/>
            <person name="Vajanyi M."/>
            <person name="Weger M."/>
            <person name="Wehr A."/>
            <person name="Whitaker K."/>
            <person name="Garlena R.A."/>
            <person name="Russell D.A."/>
            <person name="Pope W.H."/>
            <person name="Jacobs-Sera D."/>
            <person name="Hatfull G.F."/>
        </authorList>
    </citation>
    <scope>NUCLEOTIDE SEQUENCE [LARGE SCALE GENOMIC DNA]</scope>
</reference>
<dbReference type="Gene3D" id="3.40.1440.10">
    <property type="entry name" value="GIY-YIG endonuclease"/>
    <property type="match status" value="1"/>
</dbReference>
<keyword evidence="4" id="KW-1185">Reference proteome</keyword>
<keyword evidence="3" id="KW-0540">Nuclease</keyword>
<dbReference type="SMART" id="SM00496">
    <property type="entry name" value="IENR2"/>
    <property type="match status" value="4"/>
</dbReference>
<dbReference type="SUPFAM" id="SSF82771">
    <property type="entry name" value="GIY-YIG endonuclease"/>
    <property type="match status" value="1"/>
</dbReference>
<dbReference type="GO" id="GO:0004519">
    <property type="term" value="F:endonuclease activity"/>
    <property type="evidence" value="ECO:0007669"/>
    <property type="project" value="UniProtKB-KW"/>
</dbReference>
<evidence type="ECO:0000313" key="3">
    <source>
        <dbReference type="EMBL" id="QBZ72775.1"/>
    </source>
</evidence>
<feature type="domain" description="Nuclease associated modular" evidence="2">
    <location>
        <begin position="168"/>
        <end position="184"/>
    </location>
</feature>
<organism evidence="3 4">
    <name type="scientific">Gordonia phage GodonK</name>
    <dbReference type="NCBI Taxonomy" id="2562192"/>
    <lineage>
        <taxon>Viruses</taxon>
        <taxon>Duplodnaviria</taxon>
        <taxon>Heunggongvirae</taxon>
        <taxon>Uroviricota</taxon>
        <taxon>Caudoviricetes</taxon>
        <taxon>Godonkavirus</taxon>
        <taxon>Godonkavirus godonK</taxon>
    </lineage>
</organism>
<dbReference type="GeneID" id="55013023"/>
<accession>A0A4D6E490</accession>
<proteinExistence type="predicted"/>
<feature type="compositionally biased region" description="Basic and acidic residues" evidence="1">
    <location>
        <begin position="158"/>
        <end position="179"/>
    </location>
</feature>
<feature type="domain" description="Nuclease associated modular" evidence="2">
    <location>
        <begin position="151"/>
        <end position="167"/>
    </location>
</feature>